<reference evidence="1" key="1">
    <citation type="submission" date="2023-06" db="EMBL/GenBank/DDBJ databases">
        <title>Genomic of Parafulvivirga corallium.</title>
        <authorList>
            <person name="Wang G."/>
        </authorList>
    </citation>
    <scope>NUCLEOTIDE SEQUENCE</scope>
    <source>
        <strain evidence="1">BMA10</strain>
    </source>
</reference>
<evidence type="ECO:0000313" key="2">
    <source>
        <dbReference type="Proteomes" id="UP001172082"/>
    </source>
</evidence>
<dbReference type="RefSeq" id="WP_346752312.1">
    <property type="nucleotide sequence ID" value="NZ_JAUJEA010000004.1"/>
</dbReference>
<name>A0ABT8KNF9_9BACT</name>
<dbReference type="EMBL" id="JAUJEA010000004">
    <property type="protein sequence ID" value="MDN5202287.1"/>
    <property type="molecule type" value="Genomic_DNA"/>
</dbReference>
<protein>
    <submittedName>
        <fullName evidence="1">Uncharacterized protein</fullName>
    </submittedName>
</protein>
<accession>A0ABT8KNF9</accession>
<comment type="caution">
    <text evidence="1">The sequence shown here is derived from an EMBL/GenBank/DDBJ whole genome shotgun (WGS) entry which is preliminary data.</text>
</comment>
<keyword evidence="2" id="KW-1185">Reference proteome</keyword>
<proteinExistence type="predicted"/>
<organism evidence="1 2">
    <name type="scientific">Splendidivirga corallicola</name>
    <dbReference type="NCBI Taxonomy" id="3051826"/>
    <lineage>
        <taxon>Bacteria</taxon>
        <taxon>Pseudomonadati</taxon>
        <taxon>Bacteroidota</taxon>
        <taxon>Cytophagia</taxon>
        <taxon>Cytophagales</taxon>
        <taxon>Splendidivirgaceae</taxon>
        <taxon>Splendidivirga</taxon>
    </lineage>
</organism>
<gene>
    <name evidence="1" type="ORF">QQ008_12955</name>
</gene>
<dbReference type="Proteomes" id="UP001172082">
    <property type="component" value="Unassembled WGS sequence"/>
</dbReference>
<evidence type="ECO:0000313" key="1">
    <source>
        <dbReference type="EMBL" id="MDN5202287.1"/>
    </source>
</evidence>
<sequence>MTEIEIEPEVSNIFSTNNTALYQCDRSESFILKFFEEHISFKIGELQAIRKKIRNIDLAQLFKSGTPDIEILNVPQCDRIFVLSILEILELKELFSGAFVMLELNSVIHREILRK</sequence>